<evidence type="ECO:0000313" key="3">
    <source>
        <dbReference type="Proteomes" id="UP000626210"/>
    </source>
</evidence>
<reference evidence="3" key="1">
    <citation type="journal article" date="2019" name="Int. J. Syst. Evol. Microbiol.">
        <title>The Global Catalogue of Microorganisms (GCM) 10K type strain sequencing project: providing services to taxonomists for standard genome sequencing and annotation.</title>
        <authorList>
            <consortium name="The Broad Institute Genomics Platform"/>
            <consortium name="The Broad Institute Genome Sequencing Center for Infectious Disease"/>
            <person name="Wu L."/>
            <person name="Ma J."/>
        </authorList>
    </citation>
    <scope>NUCLEOTIDE SEQUENCE [LARGE SCALE GENOMIC DNA]</scope>
    <source>
        <strain evidence="3">KCTC 23314</strain>
    </source>
</reference>
<dbReference type="CDD" id="cd05262">
    <property type="entry name" value="SDR_a7"/>
    <property type="match status" value="1"/>
</dbReference>
<dbReference type="InterPro" id="IPR001509">
    <property type="entry name" value="Epimerase_deHydtase"/>
</dbReference>
<name>A0ABQ3FY08_9BURK</name>
<dbReference type="PANTHER" id="PTHR48079">
    <property type="entry name" value="PROTEIN YEEZ"/>
    <property type="match status" value="1"/>
</dbReference>
<dbReference type="InterPro" id="IPR036291">
    <property type="entry name" value="NAD(P)-bd_dom_sf"/>
</dbReference>
<dbReference type="InterPro" id="IPR051783">
    <property type="entry name" value="NAD(P)-dependent_oxidoreduct"/>
</dbReference>
<dbReference type="Pfam" id="PF01370">
    <property type="entry name" value="Epimerase"/>
    <property type="match status" value="1"/>
</dbReference>
<dbReference type="SUPFAM" id="SSF51735">
    <property type="entry name" value="NAD(P)-binding Rossmann-fold domains"/>
    <property type="match status" value="1"/>
</dbReference>
<evidence type="ECO:0000259" key="1">
    <source>
        <dbReference type="Pfam" id="PF01370"/>
    </source>
</evidence>
<organism evidence="2 3">
    <name type="scientific">Pseudorhodoferax aquiterrae</name>
    <dbReference type="NCBI Taxonomy" id="747304"/>
    <lineage>
        <taxon>Bacteria</taxon>
        <taxon>Pseudomonadati</taxon>
        <taxon>Pseudomonadota</taxon>
        <taxon>Betaproteobacteria</taxon>
        <taxon>Burkholderiales</taxon>
        <taxon>Comamonadaceae</taxon>
    </lineage>
</organism>
<protein>
    <submittedName>
        <fullName evidence="2">3-beta hydroxysteroid dehydrogenase</fullName>
    </submittedName>
</protein>
<gene>
    <name evidence="2" type="ORF">GCM10007320_10590</name>
</gene>
<feature type="domain" description="NAD-dependent epimerase/dehydratase" evidence="1">
    <location>
        <begin position="3"/>
        <end position="215"/>
    </location>
</feature>
<dbReference type="RefSeq" id="WP_189685892.1">
    <property type="nucleotide sequence ID" value="NZ_BMYK01000002.1"/>
</dbReference>
<dbReference type="PANTHER" id="PTHR48079:SF6">
    <property type="entry name" value="NAD(P)-BINDING DOMAIN-CONTAINING PROTEIN-RELATED"/>
    <property type="match status" value="1"/>
</dbReference>
<sequence>MQVFVTGATGWVGSAVVQELVGAGHRVRGLARSEDKGRALAAMGAAVVHGTLDDLALLRSEAAQADAVVHTAFHHDFSKFAESAAQDRLAIEAMGEAIGPTGRPLVVTSGLAMLAPGRVATEADVPQEGPAYPRRSEAAARELAARGMRTTAVRLAPSVHGRGDHGFVPILVGIARQTGVSAYIGDGSNRWPAVHRCDAAALYRLVLEQGATAPAYHAVAEEGIAFRAIAEAIGAALGLPVASREPAHFGWFAHFAAADMPASSAHTRALLGWQAQGSTLLEDIAHAGYAD</sequence>
<evidence type="ECO:0000313" key="2">
    <source>
        <dbReference type="EMBL" id="GHC73712.1"/>
    </source>
</evidence>
<dbReference type="Gene3D" id="3.40.50.720">
    <property type="entry name" value="NAD(P)-binding Rossmann-like Domain"/>
    <property type="match status" value="1"/>
</dbReference>
<comment type="caution">
    <text evidence="2">The sequence shown here is derived from an EMBL/GenBank/DDBJ whole genome shotgun (WGS) entry which is preliminary data.</text>
</comment>
<proteinExistence type="predicted"/>
<keyword evidence="3" id="KW-1185">Reference proteome</keyword>
<dbReference type="EMBL" id="BMYK01000002">
    <property type="protein sequence ID" value="GHC73712.1"/>
    <property type="molecule type" value="Genomic_DNA"/>
</dbReference>
<accession>A0ABQ3FY08</accession>
<dbReference type="Proteomes" id="UP000626210">
    <property type="component" value="Unassembled WGS sequence"/>
</dbReference>